<gene>
    <name evidence="2" type="ORF">CEXT_729181</name>
</gene>
<protein>
    <submittedName>
        <fullName evidence="2">Uncharacterized protein</fullName>
    </submittedName>
</protein>
<proteinExistence type="predicted"/>
<reference evidence="2 3" key="1">
    <citation type="submission" date="2021-06" db="EMBL/GenBank/DDBJ databases">
        <title>Caerostris extrusa draft genome.</title>
        <authorList>
            <person name="Kono N."/>
            <person name="Arakawa K."/>
        </authorList>
    </citation>
    <scope>NUCLEOTIDE SEQUENCE [LARGE SCALE GENOMIC DNA]</scope>
</reference>
<accession>A0AAV4PFC7</accession>
<organism evidence="2 3">
    <name type="scientific">Caerostris extrusa</name>
    <name type="common">Bark spider</name>
    <name type="synonym">Caerostris bankana</name>
    <dbReference type="NCBI Taxonomy" id="172846"/>
    <lineage>
        <taxon>Eukaryota</taxon>
        <taxon>Metazoa</taxon>
        <taxon>Ecdysozoa</taxon>
        <taxon>Arthropoda</taxon>
        <taxon>Chelicerata</taxon>
        <taxon>Arachnida</taxon>
        <taxon>Araneae</taxon>
        <taxon>Araneomorphae</taxon>
        <taxon>Entelegynae</taxon>
        <taxon>Araneoidea</taxon>
        <taxon>Araneidae</taxon>
        <taxon>Caerostris</taxon>
    </lineage>
</organism>
<evidence type="ECO:0000313" key="2">
    <source>
        <dbReference type="EMBL" id="GIX95814.1"/>
    </source>
</evidence>
<sequence length="78" mass="8873">MYTWKRFESTRDEEHSRRDAADGRRVQGEQVASLCGRCTAALPLKRALPPRQAPITFRGGSLQKPTLSIEEKEVFNVK</sequence>
<comment type="caution">
    <text evidence="2">The sequence shown here is derived from an EMBL/GenBank/DDBJ whole genome shotgun (WGS) entry which is preliminary data.</text>
</comment>
<name>A0AAV4PFC7_CAEEX</name>
<dbReference type="AlphaFoldDB" id="A0AAV4PFC7"/>
<evidence type="ECO:0000313" key="3">
    <source>
        <dbReference type="Proteomes" id="UP001054945"/>
    </source>
</evidence>
<feature type="region of interest" description="Disordered" evidence="1">
    <location>
        <begin position="1"/>
        <end position="27"/>
    </location>
</feature>
<keyword evidence="3" id="KW-1185">Reference proteome</keyword>
<evidence type="ECO:0000256" key="1">
    <source>
        <dbReference type="SAM" id="MobiDB-lite"/>
    </source>
</evidence>
<dbReference type="Proteomes" id="UP001054945">
    <property type="component" value="Unassembled WGS sequence"/>
</dbReference>
<dbReference type="EMBL" id="BPLR01004563">
    <property type="protein sequence ID" value="GIX95814.1"/>
    <property type="molecule type" value="Genomic_DNA"/>
</dbReference>